<reference evidence="2 3" key="1">
    <citation type="journal article" date="2018" name="Mol. Biol. Evol.">
        <title>Broad Genomic Sampling Reveals a Smut Pathogenic Ancestry of the Fungal Clade Ustilaginomycotina.</title>
        <authorList>
            <person name="Kijpornyongpan T."/>
            <person name="Mondo S.J."/>
            <person name="Barry K."/>
            <person name="Sandor L."/>
            <person name="Lee J."/>
            <person name="Lipzen A."/>
            <person name="Pangilinan J."/>
            <person name="LaButti K."/>
            <person name="Hainaut M."/>
            <person name="Henrissat B."/>
            <person name="Grigoriev I.V."/>
            <person name="Spatafora J.W."/>
            <person name="Aime M.C."/>
        </authorList>
    </citation>
    <scope>NUCLEOTIDE SEQUENCE [LARGE SCALE GENOMIC DNA]</scope>
    <source>
        <strain evidence="2 3">MCA 4718</strain>
    </source>
</reference>
<dbReference type="GeneID" id="37010835"/>
<proteinExistence type="predicted"/>
<keyword evidence="3" id="KW-1185">Reference proteome</keyword>
<accession>A0A316UJ59</accession>
<name>A0A316UJ59_9BASI</name>
<dbReference type="EMBL" id="KZ819322">
    <property type="protein sequence ID" value="PWN23235.1"/>
    <property type="molecule type" value="Genomic_DNA"/>
</dbReference>
<evidence type="ECO:0000256" key="1">
    <source>
        <dbReference type="SAM" id="MobiDB-lite"/>
    </source>
</evidence>
<feature type="region of interest" description="Disordered" evidence="1">
    <location>
        <begin position="35"/>
        <end position="57"/>
    </location>
</feature>
<dbReference type="AlphaFoldDB" id="A0A316UJ59"/>
<evidence type="ECO:0000313" key="2">
    <source>
        <dbReference type="EMBL" id="PWN23235.1"/>
    </source>
</evidence>
<evidence type="ECO:0000313" key="3">
    <source>
        <dbReference type="Proteomes" id="UP000245942"/>
    </source>
</evidence>
<dbReference type="RefSeq" id="XP_025350395.1">
    <property type="nucleotide sequence ID" value="XM_025489101.1"/>
</dbReference>
<dbReference type="Proteomes" id="UP000245942">
    <property type="component" value="Unassembled WGS sequence"/>
</dbReference>
<protein>
    <submittedName>
        <fullName evidence="2">Uncharacterized protein</fullName>
    </submittedName>
</protein>
<organism evidence="2 3">
    <name type="scientific">Pseudomicrostroma glucosiphilum</name>
    <dbReference type="NCBI Taxonomy" id="1684307"/>
    <lineage>
        <taxon>Eukaryota</taxon>
        <taxon>Fungi</taxon>
        <taxon>Dikarya</taxon>
        <taxon>Basidiomycota</taxon>
        <taxon>Ustilaginomycotina</taxon>
        <taxon>Exobasidiomycetes</taxon>
        <taxon>Microstromatales</taxon>
        <taxon>Microstromatales incertae sedis</taxon>
        <taxon>Pseudomicrostroma</taxon>
    </lineage>
</organism>
<sequence>MKLPSDTMPEAADGLAGAVLGVVVGGPSLAVRSGDLLAGPSSPSQAARSETRDNGHHAPCSAKFRGIADVKAKKSCAIPTTSRRSLTLGISSLSQWAKGRRDARSETTRLEELLWCKHDAFQRSLPSSCDLLVQGVFYCAVRFCRLARASAYVSTACPQPKHVCGGEGRPPCGPTASFSCSGRLLHKVANYGGRID</sequence>
<gene>
    <name evidence="2" type="ORF">BCV69DRAFT_112867</name>
</gene>